<reference evidence="2 3" key="1">
    <citation type="submission" date="2024-09" db="EMBL/GenBank/DDBJ databases">
        <authorList>
            <person name="Sun Q."/>
            <person name="Mori K."/>
        </authorList>
    </citation>
    <scope>NUCLEOTIDE SEQUENCE [LARGE SCALE GENOMIC DNA]</scope>
    <source>
        <strain evidence="2 3">CECT 8622</strain>
    </source>
</reference>
<dbReference type="PANTHER" id="PTHR30348:SF4">
    <property type="entry name" value="DUF72 DOMAIN-CONTAINING PROTEIN"/>
    <property type="match status" value="1"/>
</dbReference>
<comment type="caution">
    <text evidence="2">The sequence shown here is derived from an EMBL/GenBank/DDBJ whole genome shotgun (WGS) entry which is preliminary data.</text>
</comment>
<gene>
    <name evidence="2" type="ORF">ACFFU9_13250</name>
</gene>
<dbReference type="PANTHER" id="PTHR30348">
    <property type="entry name" value="UNCHARACTERIZED PROTEIN YECE"/>
    <property type="match status" value="1"/>
</dbReference>
<name>A0ABV5FE28_9FLAO</name>
<evidence type="ECO:0000313" key="3">
    <source>
        <dbReference type="Proteomes" id="UP001589585"/>
    </source>
</evidence>
<accession>A0ABV5FE28</accession>
<evidence type="ECO:0000313" key="2">
    <source>
        <dbReference type="EMBL" id="MFB9057708.1"/>
    </source>
</evidence>
<dbReference type="RefSeq" id="WP_379861959.1">
    <property type="nucleotide sequence ID" value="NZ_JBHMFC010000086.1"/>
</dbReference>
<dbReference type="SUPFAM" id="SSF117396">
    <property type="entry name" value="TM1631-like"/>
    <property type="match status" value="1"/>
</dbReference>
<dbReference type="InterPro" id="IPR002763">
    <property type="entry name" value="DUF72"/>
</dbReference>
<organism evidence="2 3">
    <name type="scientific">Mariniflexile ostreae</name>
    <dbReference type="NCBI Taxonomy" id="1520892"/>
    <lineage>
        <taxon>Bacteria</taxon>
        <taxon>Pseudomonadati</taxon>
        <taxon>Bacteroidota</taxon>
        <taxon>Flavobacteriia</taxon>
        <taxon>Flavobacteriales</taxon>
        <taxon>Flavobacteriaceae</taxon>
        <taxon>Mariniflexile</taxon>
    </lineage>
</organism>
<dbReference type="Pfam" id="PF01904">
    <property type="entry name" value="DUF72"/>
    <property type="match status" value="1"/>
</dbReference>
<protein>
    <submittedName>
        <fullName evidence="2">DUF72 domain-containing protein</fullName>
    </submittedName>
</protein>
<feature type="region of interest" description="Disordered" evidence="1">
    <location>
        <begin position="1"/>
        <end position="20"/>
    </location>
</feature>
<sequence length="299" mass="34955">MKFGSVKTPQHMDLSLPPDHRGTKKVLANLKDENLDNKALKIYVGRAKWNRTDLKGFYPKGTKDELAYYASQFNALEFNAPFYRIFSAEQFALWHDKTPRGFKFFPKLNQEISHWRRLNNTKAVVDHYLYNASNLKDKLGTVFLQMHANFAPKDFDSVVRFIEEWPKAIPLAVEFRHGDWFQDEAVSKDLYQLFEAHHIANGIVDTLGRRDLLHMRLTNSTAFVRFVGANHPSDFTRLDTWIDRLNHWKLQGIKEIDFFVHQHIESESPLLSAYFIKKLNQTLGSNLKIPNENVQETLF</sequence>
<dbReference type="InterPro" id="IPR036520">
    <property type="entry name" value="UPF0759_sf"/>
</dbReference>
<evidence type="ECO:0000256" key="1">
    <source>
        <dbReference type="SAM" id="MobiDB-lite"/>
    </source>
</evidence>
<dbReference type="EMBL" id="JBHMFC010000086">
    <property type="protein sequence ID" value="MFB9057708.1"/>
    <property type="molecule type" value="Genomic_DNA"/>
</dbReference>
<keyword evidence="3" id="KW-1185">Reference proteome</keyword>
<dbReference type="Proteomes" id="UP001589585">
    <property type="component" value="Unassembled WGS sequence"/>
</dbReference>
<proteinExistence type="predicted"/>
<dbReference type="Gene3D" id="3.20.20.410">
    <property type="entry name" value="Protein of unknown function UPF0759"/>
    <property type="match status" value="1"/>
</dbReference>